<dbReference type="EMBL" id="QMDX01000012">
    <property type="protein sequence ID" value="TSD09491.1"/>
    <property type="molecule type" value="Genomic_DNA"/>
</dbReference>
<keyword evidence="2" id="KW-1185">Reference proteome</keyword>
<protein>
    <submittedName>
        <fullName evidence="1">Uncharacterized protein</fullName>
    </submittedName>
</protein>
<reference evidence="1 2" key="1">
    <citation type="submission" date="2018-06" db="EMBL/GenBank/DDBJ databases">
        <title>Natronomonas sp. F16-60 a new haloarchaeon isolated from a solar saltern of Isla Cristina, Huelva, Spain.</title>
        <authorList>
            <person name="Duran-Viseras A."/>
            <person name="Sanchez-Porro C."/>
            <person name="Ventosa A."/>
        </authorList>
    </citation>
    <scope>NUCLEOTIDE SEQUENCE [LARGE SCALE GENOMIC DNA]</scope>
    <source>
        <strain evidence="1 2">F16-60</strain>
    </source>
</reference>
<comment type="caution">
    <text evidence="1">The sequence shown here is derived from an EMBL/GenBank/DDBJ whole genome shotgun (WGS) entry which is preliminary data.</text>
</comment>
<evidence type="ECO:0000313" key="1">
    <source>
        <dbReference type="EMBL" id="TSD09491.1"/>
    </source>
</evidence>
<dbReference type="InParanoid" id="A0A554MWJ1"/>
<organism evidence="1 2">
    <name type="scientific">Haloglomus irregulare</name>
    <dbReference type="NCBI Taxonomy" id="2234134"/>
    <lineage>
        <taxon>Archaea</taxon>
        <taxon>Methanobacteriati</taxon>
        <taxon>Methanobacteriota</taxon>
        <taxon>Stenosarchaea group</taxon>
        <taxon>Halobacteria</taxon>
        <taxon>Halobacteriales</taxon>
        <taxon>Natronomonadaceae</taxon>
        <taxon>Haloglomus</taxon>
    </lineage>
</organism>
<dbReference type="RefSeq" id="WP_144263001.1">
    <property type="nucleotide sequence ID" value="NZ_QMDX01000012.1"/>
</dbReference>
<dbReference type="AlphaFoldDB" id="A0A554MWJ1"/>
<dbReference type="Proteomes" id="UP000319894">
    <property type="component" value="Unassembled WGS sequence"/>
</dbReference>
<proteinExistence type="predicted"/>
<dbReference type="OrthoDB" id="231301at2157"/>
<gene>
    <name evidence="1" type="ORF">DP107_15215</name>
</gene>
<accession>A0A554MWJ1</accession>
<evidence type="ECO:0000313" key="2">
    <source>
        <dbReference type="Proteomes" id="UP000319894"/>
    </source>
</evidence>
<sequence length="64" mass="6966">MSTDDGSMEFVLDHDNTFDALPGTMTAVSCPSCFNQQLLKDVIHGGRCRSCDSDLELTLSVQPD</sequence>
<name>A0A554MWJ1_9EURY</name>